<evidence type="ECO:0000256" key="13">
    <source>
        <dbReference type="SAM" id="MobiDB-lite"/>
    </source>
</evidence>
<dbReference type="PRINTS" id="PR00941">
    <property type="entry name" value="CDATPASE"/>
</dbReference>
<dbReference type="InterPro" id="IPR051014">
    <property type="entry name" value="Cation_Transport_ATPase_IB"/>
</dbReference>
<comment type="subcellular location">
    <subcellularLocation>
        <location evidence="1">Cell membrane</location>
        <topology evidence="1">Multi-pass membrane protein</topology>
    </subcellularLocation>
</comment>
<protein>
    <submittedName>
        <fullName evidence="17">Cation-translocating P-type ATPase</fullName>
    </submittedName>
</protein>
<evidence type="ECO:0000256" key="5">
    <source>
        <dbReference type="ARBA" id="ARBA00022692"/>
    </source>
</evidence>
<evidence type="ECO:0000256" key="14">
    <source>
        <dbReference type="SAM" id="Phobius"/>
    </source>
</evidence>
<feature type="transmembrane region" description="Helical" evidence="14">
    <location>
        <begin position="169"/>
        <end position="187"/>
    </location>
</feature>
<feature type="region of interest" description="Disordered" evidence="13">
    <location>
        <begin position="73"/>
        <end position="98"/>
    </location>
</feature>
<evidence type="ECO:0000313" key="17">
    <source>
        <dbReference type="EMBL" id="MCZ3374141.1"/>
    </source>
</evidence>
<accession>A0A9E5A7U4</accession>
<evidence type="ECO:0000256" key="11">
    <source>
        <dbReference type="ARBA" id="ARBA00023065"/>
    </source>
</evidence>
<dbReference type="GO" id="GO:0005886">
    <property type="term" value="C:plasma membrane"/>
    <property type="evidence" value="ECO:0007669"/>
    <property type="project" value="UniProtKB-SubCell"/>
</dbReference>
<dbReference type="PANTHER" id="PTHR48085:SF5">
    <property type="entry name" value="CADMIUM_ZINC-TRANSPORTING ATPASE HMA4-RELATED"/>
    <property type="match status" value="1"/>
</dbReference>
<dbReference type="InterPro" id="IPR027256">
    <property type="entry name" value="P-typ_ATPase_IB"/>
</dbReference>
<feature type="domain" description="P-type ATPase A" evidence="15">
    <location>
        <begin position="252"/>
        <end position="351"/>
    </location>
</feature>
<keyword evidence="11" id="KW-0406">Ion transport</keyword>
<dbReference type="Pfam" id="PF00122">
    <property type="entry name" value="E1-E2_ATPase"/>
    <property type="match status" value="1"/>
</dbReference>
<comment type="caution">
    <text evidence="17">The sequence shown here is derived from an EMBL/GenBank/DDBJ whole genome shotgun (WGS) entry which is preliminary data.</text>
</comment>
<dbReference type="GO" id="GO:0046872">
    <property type="term" value="F:metal ion binding"/>
    <property type="evidence" value="ECO:0007669"/>
    <property type="project" value="UniProtKB-KW"/>
</dbReference>
<evidence type="ECO:0000259" key="15">
    <source>
        <dbReference type="Pfam" id="PF00122"/>
    </source>
</evidence>
<dbReference type="InterPro" id="IPR001757">
    <property type="entry name" value="P_typ_ATPase"/>
</dbReference>
<evidence type="ECO:0000256" key="9">
    <source>
        <dbReference type="ARBA" id="ARBA00022967"/>
    </source>
</evidence>
<dbReference type="NCBIfam" id="TIGR01525">
    <property type="entry name" value="ATPase-IB_hvy"/>
    <property type="match status" value="1"/>
</dbReference>
<dbReference type="SFLD" id="SFLDG00002">
    <property type="entry name" value="C1.7:_P-type_atpase_like"/>
    <property type="match status" value="1"/>
</dbReference>
<keyword evidence="8" id="KW-0067">ATP-binding</keyword>
<gene>
    <name evidence="17" type="ORF">O3H35_15945</name>
    <name evidence="16" type="ORF">O3H54_12555</name>
</gene>
<dbReference type="Gene3D" id="3.40.50.1000">
    <property type="entry name" value="HAD superfamily/HAD-like"/>
    <property type="match status" value="1"/>
</dbReference>
<feature type="transmembrane region" description="Helical" evidence="14">
    <location>
        <begin position="709"/>
        <end position="734"/>
    </location>
</feature>
<dbReference type="SFLD" id="SFLDF00027">
    <property type="entry name" value="p-type_atpase"/>
    <property type="match status" value="1"/>
</dbReference>
<dbReference type="GO" id="GO:0005524">
    <property type="term" value="F:ATP binding"/>
    <property type="evidence" value="ECO:0007669"/>
    <property type="project" value="UniProtKB-KW"/>
</dbReference>
<dbReference type="PRINTS" id="PR00119">
    <property type="entry name" value="CATATPASE"/>
</dbReference>
<dbReference type="SUPFAM" id="SSF81665">
    <property type="entry name" value="Calcium ATPase, transmembrane domain M"/>
    <property type="match status" value="1"/>
</dbReference>
<keyword evidence="12 14" id="KW-0472">Membrane</keyword>
<dbReference type="Proteomes" id="UP001074446">
    <property type="component" value="Unassembled WGS sequence"/>
</dbReference>
<dbReference type="FunFam" id="3.40.50.1000:FF:000020">
    <property type="entry name" value="Probable cation-transporting P-type ATPase"/>
    <property type="match status" value="1"/>
</dbReference>
<evidence type="ECO:0000256" key="12">
    <source>
        <dbReference type="ARBA" id="ARBA00023136"/>
    </source>
</evidence>
<dbReference type="InterPro" id="IPR008250">
    <property type="entry name" value="ATPase_P-typ_transduc_dom_A_sf"/>
</dbReference>
<dbReference type="SUPFAM" id="SSF81653">
    <property type="entry name" value="Calcium ATPase, transduction domain A"/>
    <property type="match status" value="1"/>
</dbReference>
<evidence type="ECO:0000256" key="1">
    <source>
        <dbReference type="ARBA" id="ARBA00004651"/>
    </source>
</evidence>
<name>A0A9E5A7U4_9EURY</name>
<dbReference type="InterPro" id="IPR059000">
    <property type="entry name" value="ATPase_P-type_domA"/>
</dbReference>
<keyword evidence="4" id="KW-1003">Cell membrane</keyword>
<keyword evidence="6" id="KW-0479">Metal-binding</keyword>
<evidence type="ECO:0000256" key="4">
    <source>
        <dbReference type="ARBA" id="ARBA00022475"/>
    </source>
</evidence>
<evidence type="ECO:0000256" key="7">
    <source>
        <dbReference type="ARBA" id="ARBA00022741"/>
    </source>
</evidence>
<dbReference type="RefSeq" id="WP_084689215.1">
    <property type="nucleotide sequence ID" value="NZ_JAPVER010000020.1"/>
</dbReference>
<dbReference type="PROSITE" id="PS00154">
    <property type="entry name" value="ATPASE_E1_E2"/>
    <property type="match status" value="1"/>
</dbReference>
<evidence type="ECO:0000256" key="3">
    <source>
        <dbReference type="ARBA" id="ARBA00022448"/>
    </source>
</evidence>
<evidence type="ECO:0000313" key="16">
    <source>
        <dbReference type="EMBL" id="MCZ3366713.1"/>
    </source>
</evidence>
<feature type="transmembrane region" description="Helical" evidence="14">
    <location>
        <begin position="145"/>
        <end position="163"/>
    </location>
</feature>
<dbReference type="NCBIfam" id="TIGR01494">
    <property type="entry name" value="ATPase_P-type"/>
    <property type="match status" value="1"/>
</dbReference>
<dbReference type="InterPro" id="IPR023299">
    <property type="entry name" value="ATPase_P-typ_cyto_dom_N"/>
</dbReference>
<feature type="transmembrane region" description="Helical" evidence="14">
    <location>
        <begin position="371"/>
        <end position="392"/>
    </location>
</feature>
<dbReference type="EMBL" id="JAPVER010000020">
    <property type="protein sequence ID" value="MCZ3366713.1"/>
    <property type="molecule type" value="Genomic_DNA"/>
</dbReference>
<keyword evidence="18" id="KW-1185">Reference proteome</keyword>
<dbReference type="AlphaFoldDB" id="A0A9E5A7U4"/>
<dbReference type="GO" id="GO:0016887">
    <property type="term" value="F:ATP hydrolysis activity"/>
    <property type="evidence" value="ECO:0007669"/>
    <property type="project" value="InterPro"/>
</dbReference>
<feature type="transmembrane region" description="Helical" evidence="14">
    <location>
        <begin position="398"/>
        <end position="416"/>
    </location>
</feature>
<organism evidence="17">
    <name type="scientific">Methanobacterium veterum</name>
    <dbReference type="NCBI Taxonomy" id="408577"/>
    <lineage>
        <taxon>Archaea</taxon>
        <taxon>Methanobacteriati</taxon>
        <taxon>Methanobacteriota</taxon>
        <taxon>Methanomada group</taxon>
        <taxon>Methanobacteria</taxon>
        <taxon>Methanobacteriales</taxon>
        <taxon>Methanobacteriaceae</taxon>
        <taxon>Methanobacterium</taxon>
    </lineage>
</organism>
<reference evidence="17" key="1">
    <citation type="submission" date="2022-12" db="EMBL/GenBank/DDBJ databases">
        <title>Reclassification of two methanogenic archaea species isolated from the Kolyma lowland permafrost.</title>
        <authorList>
            <person name="Trubitsyn V.E."/>
            <person name="Rivkina E.M."/>
            <person name="Shcherbakova V.A."/>
        </authorList>
    </citation>
    <scope>NUCLEOTIDE SEQUENCE</scope>
    <source>
        <strain evidence="16">M2</strain>
        <strain evidence="17">MK4</strain>
    </source>
</reference>
<comment type="similarity">
    <text evidence="2">Belongs to the cation transport ATPase (P-type) (TC 3.A.3) family. Type IB subfamily.</text>
</comment>
<feature type="compositionally biased region" description="Basic and acidic residues" evidence="13">
    <location>
        <begin position="39"/>
        <end position="51"/>
    </location>
</feature>
<dbReference type="Gene3D" id="3.40.1110.10">
    <property type="entry name" value="Calcium-transporting ATPase, cytoplasmic domain N"/>
    <property type="match status" value="1"/>
</dbReference>
<dbReference type="Gene3D" id="2.70.150.10">
    <property type="entry name" value="Calcium-transporting ATPase, cytoplasmic transduction domain A"/>
    <property type="match status" value="1"/>
</dbReference>
<dbReference type="SUPFAM" id="SSF56784">
    <property type="entry name" value="HAD-like"/>
    <property type="match status" value="1"/>
</dbReference>
<dbReference type="InterPro" id="IPR023298">
    <property type="entry name" value="ATPase_P-typ_TM_dom_sf"/>
</dbReference>
<evidence type="ECO:0000256" key="10">
    <source>
        <dbReference type="ARBA" id="ARBA00022989"/>
    </source>
</evidence>
<dbReference type="EMBL" id="JAPVES010000030">
    <property type="protein sequence ID" value="MCZ3374141.1"/>
    <property type="molecule type" value="Genomic_DNA"/>
</dbReference>
<dbReference type="NCBIfam" id="TIGR01511">
    <property type="entry name" value="ATPase-IB1_Cu"/>
    <property type="match status" value="1"/>
</dbReference>
<evidence type="ECO:0000313" key="18">
    <source>
        <dbReference type="Proteomes" id="UP001068021"/>
    </source>
</evidence>
<dbReference type="InterPro" id="IPR023214">
    <property type="entry name" value="HAD_sf"/>
</dbReference>
<dbReference type="SFLD" id="SFLDS00003">
    <property type="entry name" value="Haloacid_Dehalogenase"/>
    <property type="match status" value="1"/>
</dbReference>
<dbReference type="FunFam" id="2.70.150.10:FF:000002">
    <property type="entry name" value="Copper-transporting ATPase 1, putative"/>
    <property type="match status" value="1"/>
</dbReference>
<evidence type="ECO:0000256" key="8">
    <source>
        <dbReference type="ARBA" id="ARBA00022840"/>
    </source>
</evidence>
<proteinExistence type="inferred from homology"/>
<dbReference type="NCBIfam" id="TIGR01512">
    <property type="entry name" value="ATPase-IB2_Cd"/>
    <property type="match status" value="1"/>
</dbReference>
<feature type="region of interest" description="Disordered" evidence="13">
    <location>
        <begin position="39"/>
        <end position="59"/>
    </location>
</feature>
<keyword evidence="7" id="KW-0547">Nucleotide-binding</keyword>
<dbReference type="InterPro" id="IPR044492">
    <property type="entry name" value="P_typ_ATPase_HD_dom"/>
</dbReference>
<keyword evidence="9" id="KW-1278">Translocase</keyword>
<sequence>MPDKEIISCQDDLCSENSAENKEKQDNCQIKEIEDHYSIAESSTHSKKESSCEESDNSCGCGCSEVSNENKENHKHDQHREHYDCDERSDHTKEKTDDSCSCGCEDTYENEHNTCEVESTHHACGCGCSEGLLEKRESLWTRKNLFVMITSAVLLPVGLYFNYFTGQEIVSEILFLAVIALSGYEIIKSGIMGLLKGNFSINLLMTIAVAVSFAIGSGAEGAVIIFLFYIAEFLENYAGNRARKSIESLLKLAPDTATIKINDKNIELNVNEVKVDDILVVRPGEKISLDGIVINGESTVDQAAITGESIPVNKTEGDNVFAATLNGEGYLEVKVTKKSDETVLSKIINLVRESQQKKSITESFIERFAKYYTPAVVLIAAAIATVPPFVFGQPLYTWIYRALVLLVISCPCAFLLSTPVAMVSGITASTRNGVLIKGSKYVEEMKNISTIVFDKTGTITEGKLEVTDVLTLNNYSKNEILQIAGSLESRSKHPLAEAVINYVEESNMDFKEVKDFKSITGNGVKGRIDGKMFYIGKKSLFKDNPEFPEELINKLQNDGKTIIILGNDDHILAVIGLMDRIRGLSKSTIAGLKERSIKTVMLTGDNEGTAKAVSTKIGIDKYYSGLLPEDKVKIIDELLNKGECVAMIGDGVNDAPALARANVGIAMGAAGSDVAIETADIALMQDDISKINYLIDLSRKTMSVVKQNVSAALLIQLALAALAVFGFVSLWVAVTFGDVGLTLAVILNALQIGIKNKNDAIYENEKHDLNIDYPNLKLKGQN</sequence>
<keyword evidence="5 14" id="KW-0812">Transmembrane</keyword>
<evidence type="ECO:0000256" key="6">
    <source>
        <dbReference type="ARBA" id="ARBA00022723"/>
    </source>
</evidence>
<keyword evidence="10 14" id="KW-1133">Transmembrane helix</keyword>
<dbReference type="PANTHER" id="PTHR48085">
    <property type="entry name" value="CADMIUM/ZINC-TRANSPORTING ATPASE HMA2-RELATED"/>
    <property type="match status" value="1"/>
</dbReference>
<dbReference type="GO" id="GO:0019829">
    <property type="term" value="F:ATPase-coupled monoatomic cation transmembrane transporter activity"/>
    <property type="evidence" value="ECO:0007669"/>
    <property type="project" value="InterPro"/>
</dbReference>
<dbReference type="InterPro" id="IPR036412">
    <property type="entry name" value="HAD-like_sf"/>
</dbReference>
<dbReference type="Proteomes" id="UP001068021">
    <property type="component" value="Unassembled WGS sequence"/>
</dbReference>
<dbReference type="PROSITE" id="PS01229">
    <property type="entry name" value="COF_2"/>
    <property type="match status" value="1"/>
</dbReference>
<dbReference type="Pfam" id="PF00702">
    <property type="entry name" value="Hydrolase"/>
    <property type="match status" value="1"/>
</dbReference>
<keyword evidence="3" id="KW-0813">Transport</keyword>
<dbReference type="InterPro" id="IPR018303">
    <property type="entry name" value="ATPase_P-typ_P_site"/>
</dbReference>
<evidence type="ECO:0000256" key="2">
    <source>
        <dbReference type="ARBA" id="ARBA00006024"/>
    </source>
</evidence>